<reference evidence="1 2" key="1">
    <citation type="journal article" date="2012" name="J. Bacteriol.">
        <title>Draft Genome Sequence of the Purple Photosynthetic Bacterium Phaeospirillum molischianum DSM120, a Particularly Versatile Bacterium.</title>
        <authorList>
            <person name="Duquesne K."/>
            <person name="Prima V."/>
            <person name="Ji B."/>
            <person name="Rouy Z."/>
            <person name="Medigue C."/>
            <person name="Talla E."/>
            <person name="Sturgis J.N."/>
        </authorList>
    </citation>
    <scope>NUCLEOTIDE SEQUENCE [LARGE SCALE GENOMIC DNA]</scope>
    <source>
        <strain evidence="2">DSM120</strain>
    </source>
</reference>
<evidence type="ECO:0000313" key="2">
    <source>
        <dbReference type="Proteomes" id="UP000004169"/>
    </source>
</evidence>
<sequence length="65" mass="7685">MNVRDLDGGPPHSLRLYHYLHDNPQNLLKFSQKSQYIFNHYSLKLKRFPCDTCLAPWCFKGTARC</sequence>
<organism evidence="1 2">
    <name type="scientific">Magnetospirillum molischianum DSM 120</name>
    <dbReference type="NCBI Taxonomy" id="1150626"/>
    <lineage>
        <taxon>Bacteria</taxon>
        <taxon>Pseudomonadati</taxon>
        <taxon>Pseudomonadota</taxon>
        <taxon>Alphaproteobacteria</taxon>
        <taxon>Rhodospirillales</taxon>
        <taxon>Rhodospirillaceae</taxon>
        <taxon>Magnetospirillum</taxon>
    </lineage>
</organism>
<dbReference type="EMBL" id="CAHP01000014">
    <property type="protein sequence ID" value="CCG40580.1"/>
    <property type="molecule type" value="Genomic_DNA"/>
</dbReference>
<protein>
    <submittedName>
        <fullName evidence="1">Uncharacterized protein</fullName>
    </submittedName>
</protein>
<keyword evidence="2" id="KW-1185">Reference proteome</keyword>
<name>H8FQE2_MAGML</name>
<dbReference type="AlphaFoldDB" id="H8FQE2"/>
<comment type="caution">
    <text evidence="1">The sequence shown here is derived from an EMBL/GenBank/DDBJ whole genome shotgun (WGS) entry which is preliminary data.</text>
</comment>
<evidence type="ECO:0000313" key="1">
    <source>
        <dbReference type="EMBL" id="CCG40580.1"/>
    </source>
</evidence>
<gene>
    <name evidence="1" type="ORF">PHAMO_210091</name>
</gene>
<accession>H8FQE2</accession>
<proteinExistence type="predicted"/>
<dbReference type="Proteomes" id="UP000004169">
    <property type="component" value="Unassembled WGS sequence"/>
</dbReference>
<dbReference type="STRING" id="1150626.PHAMO_210091"/>